<name>A0A382FGZ4_9ZZZZ</name>
<evidence type="ECO:0000259" key="1">
    <source>
        <dbReference type="SMART" id="SM00852"/>
    </source>
</evidence>
<dbReference type="InterPro" id="IPR036425">
    <property type="entry name" value="MoaB/Mog-like_dom_sf"/>
</dbReference>
<dbReference type="Gene3D" id="3.40.980.10">
    <property type="entry name" value="MoaB/Mog-like domain"/>
    <property type="match status" value="1"/>
</dbReference>
<dbReference type="EMBL" id="UINC01049454">
    <property type="protein sequence ID" value="SVB61261.1"/>
    <property type="molecule type" value="Genomic_DNA"/>
</dbReference>
<evidence type="ECO:0000313" key="2">
    <source>
        <dbReference type="EMBL" id="SVB61261.1"/>
    </source>
</evidence>
<sequence length="177" mass="18907">MPPLIELIPIGTELILGRIADTNTQFLTREIKRVGGRVRRVTTVRDNPKNIIEAIREAIAGGVTHIVTTGGLGPTPDDMTVDTLAGMIGCGTVVNEGVVDHFRTKLNLGACEQVSDQMRKVATIPDVGTAAPNLLGWGHCITVPFGGITLFAMPGPPREVIALFPAYIKPILKAYNT</sequence>
<accession>A0A382FGZ4</accession>
<protein>
    <recommendedName>
        <fullName evidence="1">MoaB/Mog domain-containing protein</fullName>
    </recommendedName>
</protein>
<dbReference type="SMART" id="SM00852">
    <property type="entry name" value="MoCF_biosynth"/>
    <property type="match status" value="1"/>
</dbReference>
<proteinExistence type="predicted"/>
<reference evidence="2" key="1">
    <citation type="submission" date="2018-05" db="EMBL/GenBank/DDBJ databases">
        <authorList>
            <person name="Lanie J.A."/>
            <person name="Ng W.-L."/>
            <person name="Kazmierczak K.M."/>
            <person name="Andrzejewski T.M."/>
            <person name="Davidsen T.M."/>
            <person name="Wayne K.J."/>
            <person name="Tettelin H."/>
            <person name="Glass J.I."/>
            <person name="Rusch D."/>
            <person name="Podicherti R."/>
            <person name="Tsui H.-C.T."/>
            <person name="Winkler M.E."/>
        </authorList>
    </citation>
    <scope>NUCLEOTIDE SEQUENCE</scope>
</reference>
<dbReference type="PANTHER" id="PTHR13939">
    <property type="entry name" value="NICOTINAMIDE-NUCLEOTIDE AMIDOHYDROLASE PNCC"/>
    <property type="match status" value="1"/>
</dbReference>
<dbReference type="PANTHER" id="PTHR13939:SF0">
    <property type="entry name" value="NMN AMIDOHYDROLASE-LIKE PROTEIN YFAY"/>
    <property type="match status" value="1"/>
</dbReference>
<dbReference type="SUPFAM" id="SSF53218">
    <property type="entry name" value="Molybdenum cofactor biosynthesis proteins"/>
    <property type="match status" value="1"/>
</dbReference>
<feature type="domain" description="MoaB/Mog" evidence="1">
    <location>
        <begin position="6"/>
        <end position="174"/>
    </location>
</feature>
<organism evidence="2">
    <name type="scientific">marine metagenome</name>
    <dbReference type="NCBI Taxonomy" id="408172"/>
    <lineage>
        <taxon>unclassified sequences</taxon>
        <taxon>metagenomes</taxon>
        <taxon>ecological metagenomes</taxon>
    </lineage>
</organism>
<dbReference type="AlphaFoldDB" id="A0A382FGZ4"/>
<gene>
    <name evidence="2" type="ORF">METZ01_LOCUS214115</name>
</gene>
<dbReference type="InterPro" id="IPR050101">
    <property type="entry name" value="CinA"/>
</dbReference>
<dbReference type="Pfam" id="PF00994">
    <property type="entry name" value="MoCF_biosynth"/>
    <property type="match status" value="1"/>
</dbReference>
<dbReference type="InterPro" id="IPR001453">
    <property type="entry name" value="MoaB/Mog_dom"/>
</dbReference>